<keyword evidence="2" id="KW-0449">Lipoprotein</keyword>
<evidence type="ECO:0000313" key="2">
    <source>
        <dbReference type="EMBL" id="CAK98645.1"/>
    </source>
</evidence>
<proteinExistence type="predicted"/>
<keyword evidence="2" id="KW-0812">Transmembrane</keyword>
<reference evidence="2" key="1">
    <citation type="journal article" date="2010" name="Appl. Environ. Microbiol.">
        <title>Partial chromosome sequence of Spiroplasma citri reveals extensive viral invasion and important gene decay.</title>
        <authorList>
            <person name="Carle P."/>
            <person name="Saillard C."/>
            <person name="Carrere N."/>
            <person name="Carrere S."/>
            <person name="Duret S."/>
            <person name="Eveillard S."/>
            <person name="Gaurivaud P."/>
            <person name="Gourgues G."/>
            <person name="Gouzy J."/>
            <person name="Salar P."/>
            <person name="Verdin E."/>
            <person name="Breton M."/>
            <person name="Blanchard A."/>
            <person name="Laigret F."/>
            <person name="Bove J.M."/>
            <person name="Renaudin J."/>
            <person name="Foissac X."/>
        </authorList>
    </citation>
    <scope>NUCLEOTIDE SEQUENCE</scope>
    <source>
        <strain evidence="2">GII3-3X</strain>
    </source>
</reference>
<dbReference type="PROSITE" id="PS51257">
    <property type="entry name" value="PROKAR_LIPOPROTEIN"/>
    <property type="match status" value="1"/>
</dbReference>
<feature type="chain" id="PRO_5004183130" evidence="1">
    <location>
        <begin position="20"/>
        <end position="752"/>
    </location>
</feature>
<keyword evidence="2" id="KW-0472">Membrane</keyword>
<name>Q14PD4_SPICI</name>
<gene>
    <name evidence="2" type="ORF">SPICI03_180</name>
</gene>
<feature type="signal peptide" evidence="1">
    <location>
        <begin position="1"/>
        <end position="19"/>
    </location>
</feature>
<dbReference type="EMBL" id="AM285304">
    <property type="protein sequence ID" value="CAK98645.1"/>
    <property type="molecule type" value="Genomic_DNA"/>
</dbReference>
<dbReference type="AlphaFoldDB" id="Q14PD4"/>
<protein>
    <submittedName>
        <fullName evidence="2">Hypothetical lipoprotein transmembrane</fullName>
    </submittedName>
</protein>
<accession>Q14PD4</accession>
<keyword evidence="1" id="KW-0732">Signal</keyword>
<evidence type="ECO:0000256" key="1">
    <source>
        <dbReference type="SAM" id="SignalP"/>
    </source>
</evidence>
<organism evidence="2">
    <name type="scientific">Spiroplasma citri</name>
    <dbReference type="NCBI Taxonomy" id="2133"/>
    <lineage>
        <taxon>Bacteria</taxon>
        <taxon>Bacillati</taxon>
        <taxon>Mycoplasmatota</taxon>
        <taxon>Mollicutes</taxon>
        <taxon>Entomoplasmatales</taxon>
        <taxon>Spiroplasmataceae</taxon>
        <taxon>Spiroplasma</taxon>
    </lineage>
</organism>
<sequence length="752" mass="85871">MRKILTLLTTFLITSASITSVISCGTISPPKIAGRENISTEFTLTNNVIVTDDNMTVEESIFNQAKSEGRISQDLSLDFFEITDAENMVKPTSANTPQTGDVVLTVRQDEDIPYIGSITIRFTLVKKLSMDISQTVNLKNVWDVTKYENVEELYNDIWEKAVGSFKPETPIDIETYDISGFDLPSVYNTKLPVTMFAEYNGKANTPTSLFSGTIITFNLNIISYRAMVNLKLQQNNLDPTLLYDLVWKEVKQQFSDDHGVSSDYNDYQVEWSDMIEPDIGGNTQLNFLATPNNENIHHYMRVEGFIFKDQIELPSTIELSIPIVVTQQERPNVDKDWIWKLAMRKVNINGGPALTNFNTTDWQTIFSKNWPNIGRTETVTLRAVNRNTDPMFKGDVKITLKLINQGIDPGLLELDPILLVKSDNHTTDSVLHLVWDKLINNKAWNPHLSRDLVNFKPEDLDRLSNALRDAENSEEWESYAINISGKQEDAGGDFKITVHGKIKMVNKAIEKDAIIDLSDKTYNFMPRKQFGSDNQVSYLVHQIWGDIIKNSIFTANDEQNFGLSKIQTDWNYFEPIYQQIDEAINKYDANSSGDKIPLELKFSFRNNAIYTGQVTVKLNLTASEPINLDFNLTSSMLPIFIRSLPTPSEDKKELVKNMVNTILYDGIIKNPDLKAQQRNILWQLLSYDTTTKEFIEQFNFPTESNPQRELIINIKTSYGQFVNGSFMLKINLILSTFKTLQKRRVFFLLIRG</sequence>